<gene>
    <name evidence="4" type="ORF">H8E23_13235</name>
</gene>
<proteinExistence type="predicted"/>
<dbReference type="InterPro" id="IPR046342">
    <property type="entry name" value="CBS_dom_sf"/>
</dbReference>
<comment type="caution">
    <text evidence="4">The sequence shown here is derived from an EMBL/GenBank/DDBJ whole genome shotgun (WGS) entry which is preliminary data.</text>
</comment>
<dbReference type="Gene3D" id="3.10.580.10">
    <property type="entry name" value="CBS-domain"/>
    <property type="match status" value="1"/>
</dbReference>
<evidence type="ECO:0000313" key="5">
    <source>
        <dbReference type="Proteomes" id="UP000603434"/>
    </source>
</evidence>
<dbReference type="AlphaFoldDB" id="A0A8J6TMV5"/>
<dbReference type="PANTHER" id="PTHR43080">
    <property type="entry name" value="CBS DOMAIN-CONTAINING PROTEIN CBSX3, MITOCHONDRIAL"/>
    <property type="match status" value="1"/>
</dbReference>
<dbReference type="PANTHER" id="PTHR43080:SF2">
    <property type="entry name" value="CBS DOMAIN-CONTAINING PROTEIN"/>
    <property type="match status" value="1"/>
</dbReference>
<dbReference type="InterPro" id="IPR000644">
    <property type="entry name" value="CBS_dom"/>
</dbReference>
<dbReference type="Proteomes" id="UP000603434">
    <property type="component" value="Unassembled WGS sequence"/>
</dbReference>
<dbReference type="EMBL" id="JACNJH010000184">
    <property type="protein sequence ID" value="MBC8362349.1"/>
    <property type="molecule type" value="Genomic_DNA"/>
</dbReference>
<name>A0A8J6TMV5_9BACT</name>
<protein>
    <submittedName>
        <fullName evidence="4">CBS domain-containing protein</fullName>
    </submittedName>
</protein>
<organism evidence="4 5">
    <name type="scientific">Candidatus Desulfatibia profunda</name>
    <dbReference type="NCBI Taxonomy" id="2841695"/>
    <lineage>
        <taxon>Bacteria</taxon>
        <taxon>Pseudomonadati</taxon>
        <taxon>Thermodesulfobacteriota</taxon>
        <taxon>Desulfobacteria</taxon>
        <taxon>Desulfobacterales</taxon>
        <taxon>Desulfobacterales incertae sedis</taxon>
        <taxon>Candidatus Desulfatibia</taxon>
    </lineage>
</organism>
<dbReference type="Pfam" id="PF00571">
    <property type="entry name" value="CBS"/>
    <property type="match status" value="2"/>
</dbReference>
<evidence type="ECO:0000313" key="4">
    <source>
        <dbReference type="EMBL" id="MBC8362349.1"/>
    </source>
</evidence>
<keyword evidence="1 2" id="KW-0129">CBS domain</keyword>
<sequence length="231" mass="25959">MFISRSMTHKVITVDENADIAEAQEKMTRHQIRHLPVVGEDNLLLGIVTDRDIRSALPSSRLTAADSEEQRKRLTEIKIKDIMTKNPFTISPADTIQDALLLIQNKRVGALPVVDDHGRLKGILSVRDLLRAVINVLGLGEPGTLLGILVEQKIGQMKKIVDAITEEKVSFGSILVARYWDEGKRAVFPYLLTQNVGPVKRKLQKMGYTLLDPMEWYLDHLPGQDMQDISD</sequence>
<feature type="domain" description="CBS" evidence="3">
    <location>
        <begin position="7"/>
        <end position="63"/>
    </location>
</feature>
<dbReference type="SUPFAM" id="SSF54631">
    <property type="entry name" value="CBS-domain pair"/>
    <property type="match status" value="1"/>
</dbReference>
<dbReference type="CDD" id="cd04584">
    <property type="entry name" value="CBS_pair_AcuB_like"/>
    <property type="match status" value="1"/>
</dbReference>
<reference evidence="4 5" key="1">
    <citation type="submission" date="2020-08" db="EMBL/GenBank/DDBJ databases">
        <title>Bridging the membrane lipid divide: bacteria of the FCB group superphylum have the potential to synthesize archaeal ether lipids.</title>
        <authorList>
            <person name="Villanueva L."/>
            <person name="Von Meijenfeldt F.A.B."/>
            <person name="Westbye A.B."/>
            <person name="Yadav S."/>
            <person name="Hopmans E.C."/>
            <person name="Dutilh B.E."/>
            <person name="Sinninghe Damste J.S."/>
        </authorList>
    </citation>
    <scope>NUCLEOTIDE SEQUENCE [LARGE SCALE GENOMIC DNA]</scope>
    <source>
        <strain evidence="4">NIOZ-UU30</strain>
    </source>
</reference>
<dbReference type="InterPro" id="IPR051257">
    <property type="entry name" value="Diverse_CBS-Domain"/>
</dbReference>
<evidence type="ECO:0000256" key="1">
    <source>
        <dbReference type="ARBA" id="ARBA00023122"/>
    </source>
</evidence>
<feature type="domain" description="CBS" evidence="3">
    <location>
        <begin position="83"/>
        <end position="141"/>
    </location>
</feature>
<dbReference type="PROSITE" id="PS51371">
    <property type="entry name" value="CBS"/>
    <property type="match status" value="2"/>
</dbReference>
<dbReference type="SMART" id="SM00116">
    <property type="entry name" value="CBS"/>
    <property type="match status" value="2"/>
</dbReference>
<evidence type="ECO:0000259" key="3">
    <source>
        <dbReference type="PROSITE" id="PS51371"/>
    </source>
</evidence>
<accession>A0A8J6TMV5</accession>
<evidence type="ECO:0000256" key="2">
    <source>
        <dbReference type="PROSITE-ProRule" id="PRU00703"/>
    </source>
</evidence>